<evidence type="ECO:0000313" key="2">
    <source>
        <dbReference type="EMBL" id="KAL0109772.1"/>
    </source>
</evidence>
<feature type="region of interest" description="Disordered" evidence="1">
    <location>
        <begin position="20"/>
        <end position="78"/>
    </location>
</feature>
<comment type="caution">
    <text evidence="2">The sequence shown here is derived from an EMBL/GenBank/DDBJ whole genome shotgun (WGS) entry which is preliminary data.</text>
</comment>
<accession>A0AAW2F2V3</accession>
<feature type="compositionally biased region" description="Polar residues" evidence="1">
    <location>
        <begin position="56"/>
        <end position="70"/>
    </location>
</feature>
<name>A0AAW2F2V3_9HYME</name>
<reference evidence="2 3" key="1">
    <citation type="submission" date="2023-03" db="EMBL/GenBank/DDBJ databases">
        <title>High recombination rates correlate with genetic variation in Cardiocondyla obscurior ants.</title>
        <authorList>
            <person name="Errbii M."/>
        </authorList>
    </citation>
    <scope>NUCLEOTIDE SEQUENCE [LARGE SCALE GENOMIC DNA]</scope>
    <source>
        <strain evidence="2">Alpha-2009</strain>
        <tissue evidence="2">Whole body</tissue>
    </source>
</reference>
<proteinExistence type="predicted"/>
<dbReference type="Proteomes" id="UP001430953">
    <property type="component" value="Unassembled WGS sequence"/>
</dbReference>
<gene>
    <name evidence="2" type="ORF">PUN28_013442</name>
</gene>
<sequence>MMDRRLSNVQLQQQFYEEQRYRHRHSNTGSGGSGGSGVSSPRRSIDRNGQEYRRSILQQPRSSVGARSSNGVGGAYENRATVNNDRYAGYYLGYVGQTAHKRRRTTFWETLTGLVCSLGALASRAAKMAARRGDPL</sequence>
<evidence type="ECO:0000256" key="1">
    <source>
        <dbReference type="SAM" id="MobiDB-lite"/>
    </source>
</evidence>
<protein>
    <submittedName>
        <fullName evidence="2">Uncharacterized protein</fullName>
    </submittedName>
</protein>
<dbReference type="AlphaFoldDB" id="A0AAW2F2V3"/>
<dbReference type="EMBL" id="JADYXP020000014">
    <property type="protein sequence ID" value="KAL0109772.1"/>
    <property type="molecule type" value="Genomic_DNA"/>
</dbReference>
<organism evidence="2 3">
    <name type="scientific">Cardiocondyla obscurior</name>
    <dbReference type="NCBI Taxonomy" id="286306"/>
    <lineage>
        <taxon>Eukaryota</taxon>
        <taxon>Metazoa</taxon>
        <taxon>Ecdysozoa</taxon>
        <taxon>Arthropoda</taxon>
        <taxon>Hexapoda</taxon>
        <taxon>Insecta</taxon>
        <taxon>Pterygota</taxon>
        <taxon>Neoptera</taxon>
        <taxon>Endopterygota</taxon>
        <taxon>Hymenoptera</taxon>
        <taxon>Apocrita</taxon>
        <taxon>Aculeata</taxon>
        <taxon>Formicoidea</taxon>
        <taxon>Formicidae</taxon>
        <taxon>Myrmicinae</taxon>
        <taxon>Cardiocondyla</taxon>
    </lineage>
</organism>
<keyword evidence="3" id="KW-1185">Reference proteome</keyword>
<evidence type="ECO:0000313" key="3">
    <source>
        <dbReference type="Proteomes" id="UP001430953"/>
    </source>
</evidence>
<feature type="compositionally biased region" description="Basic and acidic residues" evidence="1">
    <location>
        <begin position="43"/>
        <end position="54"/>
    </location>
</feature>